<dbReference type="InterPro" id="IPR043502">
    <property type="entry name" value="DNA/RNA_pol_sf"/>
</dbReference>
<name>A0A061FI28_THECC</name>
<dbReference type="GO" id="GO:0003964">
    <property type="term" value="F:RNA-directed DNA polymerase activity"/>
    <property type="evidence" value="ECO:0007669"/>
    <property type="project" value="UniProtKB-KW"/>
</dbReference>
<dbReference type="eggNOG" id="KOG0017">
    <property type="taxonomic scope" value="Eukaryota"/>
</dbReference>
<organism evidence="8 9">
    <name type="scientific">Theobroma cacao</name>
    <name type="common">Cacao</name>
    <name type="synonym">Cocoa</name>
    <dbReference type="NCBI Taxonomy" id="3641"/>
    <lineage>
        <taxon>Eukaryota</taxon>
        <taxon>Viridiplantae</taxon>
        <taxon>Streptophyta</taxon>
        <taxon>Embryophyta</taxon>
        <taxon>Tracheophyta</taxon>
        <taxon>Spermatophyta</taxon>
        <taxon>Magnoliopsida</taxon>
        <taxon>eudicotyledons</taxon>
        <taxon>Gunneridae</taxon>
        <taxon>Pentapetalae</taxon>
        <taxon>rosids</taxon>
        <taxon>malvids</taxon>
        <taxon>Malvales</taxon>
        <taxon>Malvaceae</taxon>
        <taxon>Byttnerioideae</taxon>
        <taxon>Theobroma</taxon>
    </lineage>
</organism>
<keyword evidence="3" id="KW-0540">Nuclease</keyword>
<dbReference type="FunFam" id="3.10.20.370:FF:000001">
    <property type="entry name" value="Retrovirus-related Pol polyprotein from transposon 17.6-like protein"/>
    <property type="match status" value="1"/>
</dbReference>
<proteinExistence type="predicted"/>
<evidence type="ECO:0000259" key="7">
    <source>
        <dbReference type="Pfam" id="PF17917"/>
    </source>
</evidence>
<keyword evidence="4" id="KW-0255">Endonuclease</keyword>
<reference evidence="8 9" key="1">
    <citation type="journal article" date="2013" name="Genome Biol.">
        <title>The genome sequence of the most widely cultivated cacao type and its use to identify candidate genes regulating pod color.</title>
        <authorList>
            <person name="Motamayor J.C."/>
            <person name="Mockaitis K."/>
            <person name="Schmutz J."/>
            <person name="Haiminen N."/>
            <person name="Iii D.L."/>
            <person name="Cornejo O."/>
            <person name="Findley S.D."/>
            <person name="Zheng P."/>
            <person name="Utro F."/>
            <person name="Royaert S."/>
            <person name="Saski C."/>
            <person name="Jenkins J."/>
            <person name="Podicheti R."/>
            <person name="Zhao M."/>
            <person name="Scheffler B.E."/>
            <person name="Stack J.C."/>
            <person name="Feltus F.A."/>
            <person name="Mustiga G.M."/>
            <person name="Amores F."/>
            <person name="Phillips W."/>
            <person name="Marelli J.P."/>
            <person name="May G.D."/>
            <person name="Shapiro H."/>
            <person name="Ma J."/>
            <person name="Bustamante C.D."/>
            <person name="Schnell R.J."/>
            <person name="Main D."/>
            <person name="Gilbert D."/>
            <person name="Parida L."/>
            <person name="Kuhn D.N."/>
        </authorList>
    </citation>
    <scope>NUCLEOTIDE SEQUENCE [LARGE SCALE GENOMIC DNA]</scope>
    <source>
        <strain evidence="9">cv. Matina 1-6</strain>
    </source>
</reference>
<dbReference type="AlphaFoldDB" id="A0A061FI28"/>
<dbReference type="GO" id="GO:0004519">
    <property type="term" value="F:endonuclease activity"/>
    <property type="evidence" value="ECO:0007669"/>
    <property type="project" value="UniProtKB-KW"/>
</dbReference>
<dbReference type="SUPFAM" id="SSF56672">
    <property type="entry name" value="DNA/RNA polymerases"/>
    <property type="match status" value="1"/>
</dbReference>
<dbReference type="Proteomes" id="UP000026915">
    <property type="component" value="Chromosome 8"/>
</dbReference>
<evidence type="ECO:0000256" key="3">
    <source>
        <dbReference type="ARBA" id="ARBA00022722"/>
    </source>
</evidence>
<sequence>MGATETSAPVLTLPVSGKEFVVYSDASKLGLGCVLMQDEKVIAYASRQLKKHETNYPTHDLELAAVVFALKIWRHYLYGERCRIFSDHKSLKYLLTQKELNLRQRRWLELIKDYDLVIDYHPGKANVVADALSRKSSSSLATLRSSYFPMLLEMKSLGIQLNNGEDGTLLAISS</sequence>
<gene>
    <name evidence="8" type="ORF">TCM_036130</name>
</gene>
<dbReference type="HOGENOM" id="CLU_000384_33_3_1"/>
<feature type="domain" description="Reverse transcriptase RNase H-like" evidence="7">
    <location>
        <begin position="17"/>
        <end position="114"/>
    </location>
</feature>
<keyword evidence="2" id="KW-0548">Nucleotidyltransferase</keyword>
<evidence type="ECO:0000256" key="1">
    <source>
        <dbReference type="ARBA" id="ARBA00022679"/>
    </source>
</evidence>
<dbReference type="Pfam" id="PF17917">
    <property type="entry name" value="RT_RNaseH"/>
    <property type="match status" value="1"/>
</dbReference>
<dbReference type="PANTHER" id="PTHR34072">
    <property type="entry name" value="ENZYMATIC POLYPROTEIN-RELATED"/>
    <property type="match status" value="1"/>
</dbReference>
<dbReference type="GO" id="GO:0016787">
    <property type="term" value="F:hydrolase activity"/>
    <property type="evidence" value="ECO:0007669"/>
    <property type="project" value="UniProtKB-KW"/>
</dbReference>
<evidence type="ECO:0000313" key="9">
    <source>
        <dbReference type="Proteomes" id="UP000026915"/>
    </source>
</evidence>
<dbReference type="InParanoid" id="A0A061FI28"/>
<accession>A0A061FI28</accession>
<dbReference type="EMBL" id="CM001886">
    <property type="protein sequence ID" value="EOY17005.1"/>
    <property type="molecule type" value="Genomic_DNA"/>
</dbReference>
<dbReference type="Gene3D" id="3.10.20.370">
    <property type="match status" value="1"/>
</dbReference>
<evidence type="ECO:0000256" key="5">
    <source>
        <dbReference type="ARBA" id="ARBA00022801"/>
    </source>
</evidence>
<keyword evidence="9" id="KW-1185">Reference proteome</keyword>
<dbReference type="InterPro" id="IPR041373">
    <property type="entry name" value="RT_RNaseH"/>
</dbReference>
<dbReference type="Gramene" id="EOY17005">
    <property type="protein sequence ID" value="EOY17005"/>
    <property type="gene ID" value="TCM_036130"/>
</dbReference>
<evidence type="ECO:0000256" key="6">
    <source>
        <dbReference type="ARBA" id="ARBA00022918"/>
    </source>
</evidence>
<evidence type="ECO:0000313" key="8">
    <source>
        <dbReference type="EMBL" id="EOY17005.1"/>
    </source>
</evidence>
<dbReference type="CDD" id="cd09274">
    <property type="entry name" value="RNase_HI_RT_Ty3"/>
    <property type="match status" value="1"/>
</dbReference>
<evidence type="ECO:0000256" key="4">
    <source>
        <dbReference type="ARBA" id="ARBA00022759"/>
    </source>
</evidence>
<dbReference type="STRING" id="3641.A0A061FI28"/>
<protein>
    <submittedName>
        <fullName evidence="8">CCHC-type integrase</fullName>
    </submittedName>
</protein>
<dbReference type="OMA" id="STIEHEC"/>
<keyword evidence="5" id="KW-0378">Hydrolase</keyword>
<dbReference type="PANTHER" id="PTHR34072:SF52">
    <property type="entry name" value="RIBONUCLEASE H"/>
    <property type="match status" value="1"/>
</dbReference>
<keyword evidence="1" id="KW-0808">Transferase</keyword>
<keyword evidence="6" id="KW-0695">RNA-directed DNA polymerase</keyword>
<evidence type="ECO:0000256" key="2">
    <source>
        <dbReference type="ARBA" id="ARBA00022695"/>
    </source>
</evidence>